<proteinExistence type="predicted"/>
<comment type="caution">
    <text evidence="3">The sequence shown here is derived from an EMBL/GenBank/DDBJ whole genome shotgun (WGS) entry which is preliminary data.</text>
</comment>
<evidence type="ECO:0000259" key="2">
    <source>
        <dbReference type="SMART" id="SM00909"/>
    </source>
</evidence>
<name>A0ABT2SMY1_9FIRM</name>
<protein>
    <submittedName>
        <fullName evidence="3">GerMN domain-containing protein</fullName>
    </submittedName>
</protein>
<feature type="domain" description="GerMN" evidence="2">
    <location>
        <begin position="57"/>
        <end position="141"/>
    </location>
</feature>
<dbReference type="SMART" id="SM00909">
    <property type="entry name" value="Germane"/>
    <property type="match status" value="2"/>
</dbReference>
<feature type="domain" description="GerMN" evidence="2">
    <location>
        <begin position="197"/>
        <end position="284"/>
    </location>
</feature>
<sequence length="327" mass="35702">MKKTTLWIAVAVLILLTGCGQKKADTSGYQVFYVNEEGNTLISADYPLKGEDTLDCIQEMWKKMKESVAGSGQNSLVPEGLDIQALDLTGGQLTITFDSEYNKMNKVQEVLLRAGLVEGVTQFADVKTVVFHVGEDVLRDHNGEPIGAMTRSNFINNPVGINSYQYASLVLYFSSLSGDKIVKEMRNVHYSTNTTLEKVILEQLAAGPMNSKLSGVLSEEVRVLDVKVSEKTCTLNLNQAFLDTVAGTTTPEVVIYAMVDSLCDNLGVDKVQFQVEGSSDVVYGDSLSLAGPFHRNSDIIEIQEIQEQVTEAAESESQELGEPQIGL</sequence>
<dbReference type="EMBL" id="JAOQKE010000014">
    <property type="protein sequence ID" value="MCU6725877.1"/>
    <property type="molecule type" value="Genomic_DNA"/>
</dbReference>
<keyword evidence="4" id="KW-1185">Reference proteome</keyword>
<feature type="chain" id="PRO_5045092186" evidence="1">
    <location>
        <begin position="25"/>
        <end position="327"/>
    </location>
</feature>
<evidence type="ECO:0000256" key="1">
    <source>
        <dbReference type="SAM" id="SignalP"/>
    </source>
</evidence>
<evidence type="ECO:0000313" key="3">
    <source>
        <dbReference type="EMBL" id="MCU6725877.1"/>
    </source>
</evidence>
<organism evidence="3 4">
    <name type="scientific">Muricoprocola aceti</name>
    <dbReference type="NCBI Taxonomy" id="2981772"/>
    <lineage>
        <taxon>Bacteria</taxon>
        <taxon>Bacillati</taxon>
        <taxon>Bacillota</taxon>
        <taxon>Clostridia</taxon>
        <taxon>Lachnospirales</taxon>
        <taxon>Lachnospiraceae</taxon>
        <taxon>Muricoprocola</taxon>
    </lineage>
</organism>
<dbReference type="InterPro" id="IPR019606">
    <property type="entry name" value="GerMN"/>
</dbReference>
<dbReference type="RefSeq" id="WP_262655122.1">
    <property type="nucleotide sequence ID" value="NZ_JAOQKE010000014.1"/>
</dbReference>
<keyword evidence="1" id="KW-0732">Signal</keyword>
<evidence type="ECO:0000313" key="4">
    <source>
        <dbReference type="Proteomes" id="UP001652338"/>
    </source>
</evidence>
<dbReference type="PROSITE" id="PS51257">
    <property type="entry name" value="PROKAR_LIPOPROTEIN"/>
    <property type="match status" value="1"/>
</dbReference>
<dbReference type="Pfam" id="PF10646">
    <property type="entry name" value="Germane"/>
    <property type="match status" value="2"/>
</dbReference>
<feature type="signal peptide" evidence="1">
    <location>
        <begin position="1"/>
        <end position="24"/>
    </location>
</feature>
<accession>A0ABT2SMY1</accession>
<gene>
    <name evidence="3" type="ORF">OCV47_11030</name>
</gene>
<reference evidence="3 4" key="1">
    <citation type="journal article" date="2021" name="ISME Commun">
        <title>Automated analysis of genomic sequences facilitates high-throughput and comprehensive description of bacteria.</title>
        <authorList>
            <person name="Hitch T.C.A."/>
        </authorList>
    </citation>
    <scope>NUCLEOTIDE SEQUENCE [LARGE SCALE GENOMIC DNA]</scope>
    <source>
        <strain evidence="3 4">Sanger_29</strain>
    </source>
</reference>
<dbReference type="Proteomes" id="UP001652338">
    <property type="component" value="Unassembled WGS sequence"/>
</dbReference>